<dbReference type="PANTHER" id="PTHR42685:SF18">
    <property type="entry name" value="DIGERANYLGERANYLGLYCEROPHOSPHOLIPID REDUCTASE"/>
    <property type="match status" value="1"/>
</dbReference>
<evidence type="ECO:0000313" key="1">
    <source>
        <dbReference type="EMBL" id="QLG62099.1"/>
    </source>
</evidence>
<proteinExistence type="predicted"/>
<dbReference type="EMBL" id="CP058579">
    <property type="protein sequence ID" value="QLG62099.1"/>
    <property type="molecule type" value="Genomic_DNA"/>
</dbReference>
<dbReference type="Pfam" id="PF13450">
    <property type="entry name" value="NAD_binding_8"/>
    <property type="match status" value="1"/>
</dbReference>
<dbReference type="RefSeq" id="WP_179268684.1">
    <property type="nucleotide sequence ID" value="NZ_CP058579.1"/>
</dbReference>
<dbReference type="PANTHER" id="PTHR42685">
    <property type="entry name" value="GERANYLGERANYL DIPHOSPHATE REDUCTASE"/>
    <property type="match status" value="1"/>
</dbReference>
<protein>
    <submittedName>
        <fullName evidence="1">NAD(P)/FAD-dependent oxidoreductase</fullName>
    </submittedName>
</protein>
<accession>A0A7D5QBA1</accession>
<evidence type="ECO:0000313" key="2">
    <source>
        <dbReference type="Proteomes" id="UP000509626"/>
    </source>
</evidence>
<sequence length="420" mass="45589">MDRRGTRYDRSPFVDGGGHFSGVGTPTDCSGRSAAVVGGAVSGLAAAYALHTLGYEVTLYERQAYTAKRVNCGEAMTAASAVPLAKTPENGFANDTPAFEVAVYTDTGSDRRLVGQVTLPAADAYVTDRNLVERRWAEQLADDGVGVEADHSVTKAEFETLADAHDLLVDATGQPSLASKVTRSTAEYSGHLTALNADVTGDFSEQYPRSRMVLENYVGYAWAFPKSPTRANVGIGWAGPDRPDDYMAALRAACERNGWPVPTRDRTNVAIIPEGPSLAPTRTYLPEFGVVRVGDAAGIANRLTGKGISQGIHSSYLMAELAAEDRLADYPFVLHERLRPEYFLAHVVRGVLEVGEATLLGDVLEAVAGIDIEDVDRSPRLALARLARRPALLARLVTRPWILRRVFDAYTDRWEYRRAT</sequence>
<dbReference type="OrthoDB" id="6062at2157"/>
<dbReference type="GeneID" id="56037854"/>
<dbReference type="KEGG" id="halu:HUG12_10305"/>
<dbReference type="InterPro" id="IPR050407">
    <property type="entry name" value="Geranylgeranyl_reductase"/>
</dbReference>
<dbReference type="AlphaFoldDB" id="A0A7D5QBA1"/>
<name>A0A7D5QBA1_9EURY</name>
<organism evidence="1 2">
    <name type="scientific">Halorarum salinum</name>
    <dbReference type="NCBI Taxonomy" id="2743089"/>
    <lineage>
        <taxon>Archaea</taxon>
        <taxon>Methanobacteriati</taxon>
        <taxon>Methanobacteriota</taxon>
        <taxon>Stenosarchaea group</taxon>
        <taxon>Halobacteria</taxon>
        <taxon>Halobacteriales</taxon>
        <taxon>Haloferacaceae</taxon>
        <taxon>Halorarum</taxon>
    </lineage>
</organism>
<dbReference type="Proteomes" id="UP000509626">
    <property type="component" value="Chromosome"/>
</dbReference>
<dbReference type="SUPFAM" id="SSF51905">
    <property type="entry name" value="FAD/NAD(P)-binding domain"/>
    <property type="match status" value="1"/>
</dbReference>
<reference evidence="1 2" key="1">
    <citation type="submission" date="2020-06" db="EMBL/GenBank/DDBJ databases">
        <title>NJ-3-1, isolated from saline soil.</title>
        <authorList>
            <person name="Cui H.L."/>
            <person name="Shi X."/>
        </authorList>
    </citation>
    <scope>NUCLEOTIDE SEQUENCE [LARGE SCALE GENOMIC DNA]</scope>
    <source>
        <strain evidence="1 2">NJ-3-1</strain>
    </source>
</reference>
<gene>
    <name evidence="1" type="ORF">HUG12_10305</name>
</gene>
<keyword evidence="2" id="KW-1185">Reference proteome</keyword>
<dbReference type="Gene3D" id="3.50.50.60">
    <property type="entry name" value="FAD/NAD(P)-binding domain"/>
    <property type="match status" value="1"/>
</dbReference>
<dbReference type="InterPro" id="IPR036188">
    <property type="entry name" value="FAD/NAD-bd_sf"/>
</dbReference>